<dbReference type="GO" id="GO:0022625">
    <property type="term" value="C:cytosolic large ribosomal subunit"/>
    <property type="evidence" value="ECO:0007669"/>
    <property type="project" value="TreeGrafter"/>
</dbReference>
<evidence type="ECO:0000256" key="5">
    <source>
        <dbReference type="RuleBase" id="RU000660"/>
    </source>
</evidence>
<dbReference type="GeneID" id="92940220"/>
<comment type="subunit">
    <text evidence="4">Part of the 50S ribosomal subunit. Contacts protein L32.</text>
</comment>
<protein>
    <recommendedName>
        <fullName evidence="4">Large ribosomal subunit protein bL17</fullName>
    </recommendedName>
</protein>
<dbReference type="PANTHER" id="PTHR14413">
    <property type="entry name" value="RIBOSOMAL PROTEIN L17"/>
    <property type="match status" value="1"/>
</dbReference>
<dbReference type="NCBIfam" id="TIGR00059">
    <property type="entry name" value="L17"/>
    <property type="match status" value="1"/>
</dbReference>
<dbReference type="Proteomes" id="UP000032250">
    <property type="component" value="Unassembled WGS sequence"/>
</dbReference>
<dbReference type="RefSeq" id="WP_003482958.1">
    <property type="nucleotide sequence ID" value="NZ_JXSU01000008.1"/>
</dbReference>
<dbReference type="PROSITE" id="PS01167">
    <property type="entry name" value="RIBOSOMAL_L17"/>
    <property type="match status" value="1"/>
</dbReference>
<dbReference type="FunFam" id="3.90.1030.10:FF:000002">
    <property type="entry name" value="50S ribosomal protein L17"/>
    <property type="match status" value="1"/>
</dbReference>
<dbReference type="GO" id="GO:0006412">
    <property type="term" value="P:translation"/>
    <property type="evidence" value="ECO:0007669"/>
    <property type="project" value="UniProtKB-UniRule"/>
</dbReference>
<proteinExistence type="inferred from homology"/>
<evidence type="ECO:0000256" key="1">
    <source>
        <dbReference type="ARBA" id="ARBA00008777"/>
    </source>
</evidence>
<accession>A0A0D1BUB8</accession>
<dbReference type="AlphaFoldDB" id="A0A0D1BUB8"/>
<evidence type="ECO:0000313" key="7">
    <source>
        <dbReference type="Proteomes" id="UP000032250"/>
    </source>
</evidence>
<dbReference type="InterPro" id="IPR036373">
    <property type="entry name" value="Ribosomal_bL17_sf"/>
</dbReference>
<evidence type="ECO:0000313" key="6">
    <source>
        <dbReference type="EMBL" id="KIS22361.1"/>
    </source>
</evidence>
<name>A0A0D1BUB8_CLOBO</name>
<dbReference type="GO" id="GO:0003735">
    <property type="term" value="F:structural constituent of ribosome"/>
    <property type="evidence" value="ECO:0007669"/>
    <property type="project" value="InterPro"/>
</dbReference>
<sequence>MAGYRKLGRPTDQRKAMLRNLVTSFLKHGKIETTETRAKETRSIAEKMITLAKRGDLHARRQVLSFVTEEAVVQRLFEEIAPKYAERNGGYTRIYKVGPRRGDGAEVVILELV</sequence>
<dbReference type="SMR" id="A0A0D1BUB8"/>
<dbReference type="InterPro" id="IPR000456">
    <property type="entry name" value="Ribosomal_bL17"/>
</dbReference>
<comment type="caution">
    <text evidence="6">The sequence shown here is derived from an EMBL/GenBank/DDBJ whole genome shotgun (WGS) entry which is preliminary data.</text>
</comment>
<evidence type="ECO:0000256" key="4">
    <source>
        <dbReference type="HAMAP-Rule" id="MF_01368"/>
    </source>
</evidence>
<evidence type="ECO:0000256" key="3">
    <source>
        <dbReference type="ARBA" id="ARBA00023274"/>
    </source>
</evidence>
<dbReference type="HOGENOM" id="CLU_074407_2_2_9"/>
<dbReference type="HAMAP" id="MF_01368">
    <property type="entry name" value="Ribosomal_bL17"/>
    <property type="match status" value="1"/>
</dbReference>
<dbReference type="OrthoDB" id="9809073at2"/>
<dbReference type="PATRIC" id="fig|1379739.3.peg.3990"/>
<gene>
    <name evidence="4" type="primary">rplQ</name>
    <name evidence="6" type="ORF">N495_18055</name>
</gene>
<dbReference type="SUPFAM" id="SSF64263">
    <property type="entry name" value="Prokaryotic ribosomal protein L17"/>
    <property type="match status" value="1"/>
</dbReference>
<evidence type="ECO:0000256" key="2">
    <source>
        <dbReference type="ARBA" id="ARBA00022980"/>
    </source>
</evidence>
<dbReference type="PANTHER" id="PTHR14413:SF16">
    <property type="entry name" value="LARGE RIBOSOMAL SUBUNIT PROTEIN BL17M"/>
    <property type="match status" value="1"/>
</dbReference>
<dbReference type="Gene3D" id="3.90.1030.10">
    <property type="entry name" value="Ribosomal protein L17"/>
    <property type="match status" value="1"/>
</dbReference>
<dbReference type="EMBL" id="JXSU01000008">
    <property type="protein sequence ID" value="KIS22361.1"/>
    <property type="molecule type" value="Genomic_DNA"/>
</dbReference>
<keyword evidence="3 4" id="KW-0687">Ribonucleoprotein</keyword>
<organism evidence="6 7">
    <name type="scientific">Clostridium botulinum B2 450</name>
    <dbReference type="NCBI Taxonomy" id="1379739"/>
    <lineage>
        <taxon>Bacteria</taxon>
        <taxon>Bacillati</taxon>
        <taxon>Bacillota</taxon>
        <taxon>Clostridia</taxon>
        <taxon>Eubacteriales</taxon>
        <taxon>Clostridiaceae</taxon>
        <taxon>Clostridium</taxon>
    </lineage>
</organism>
<keyword evidence="2 4" id="KW-0689">Ribosomal protein</keyword>
<dbReference type="Pfam" id="PF01196">
    <property type="entry name" value="Ribosomal_L17"/>
    <property type="match status" value="1"/>
</dbReference>
<comment type="similarity">
    <text evidence="1 4 5">Belongs to the bacterial ribosomal protein bL17 family.</text>
</comment>
<reference evidence="6 7" key="1">
    <citation type="submission" date="2014-06" db="EMBL/GenBank/DDBJ databases">
        <title>Genome characterization of distinct group I Clostridium botulinum lineages.</title>
        <authorList>
            <person name="Giordani F."/>
            <person name="Anselmo A."/>
            <person name="Fillo S."/>
            <person name="Palozzi A.M."/>
            <person name="Fortunato A."/>
            <person name="Gentile B."/>
            <person name="Ciammaruconi A."/>
            <person name="Anniballi F."/>
            <person name="De Medici D."/>
            <person name="Lista F."/>
        </authorList>
    </citation>
    <scope>NUCLEOTIDE SEQUENCE [LARGE SCALE GENOMIC DNA]</scope>
    <source>
        <strain evidence="6 7">B2 450</strain>
    </source>
</reference>
<dbReference type="InterPro" id="IPR047859">
    <property type="entry name" value="Ribosomal_bL17_CS"/>
</dbReference>